<dbReference type="PANTHER" id="PTHR30346">
    <property type="entry name" value="TRANSCRIPTIONAL DUAL REGULATOR HCAR-RELATED"/>
    <property type="match status" value="1"/>
</dbReference>
<dbReference type="InterPro" id="IPR005119">
    <property type="entry name" value="LysR_subst-bd"/>
</dbReference>
<evidence type="ECO:0000256" key="1">
    <source>
        <dbReference type="ARBA" id="ARBA00009437"/>
    </source>
</evidence>
<proteinExistence type="inferred from homology"/>
<dbReference type="PANTHER" id="PTHR30346:SF29">
    <property type="entry name" value="LYSR SUBSTRATE-BINDING"/>
    <property type="match status" value="1"/>
</dbReference>
<organism evidence="7 8">
    <name type="scientific">Nocardia transvalensis</name>
    <dbReference type="NCBI Taxonomy" id="37333"/>
    <lineage>
        <taxon>Bacteria</taxon>
        <taxon>Bacillati</taxon>
        <taxon>Actinomycetota</taxon>
        <taxon>Actinomycetes</taxon>
        <taxon>Mycobacteriales</taxon>
        <taxon>Nocardiaceae</taxon>
        <taxon>Nocardia</taxon>
    </lineage>
</organism>
<gene>
    <name evidence="7" type="ORF">BJY24_005018</name>
</gene>
<comment type="caution">
    <text evidence="7">The sequence shown here is derived from an EMBL/GenBank/DDBJ whole genome shotgun (WGS) entry which is preliminary data.</text>
</comment>
<reference evidence="7 8" key="1">
    <citation type="submission" date="2020-08" db="EMBL/GenBank/DDBJ databases">
        <title>Sequencing the genomes of 1000 actinobacteria strains.</title>
        <authorList>
            <person name="Klenk H.-P."/>
        </authorList>
    </citation>
    <scope>NUCLEOTIDE SEQUENCE [LARGE SCALE GENOMIC DNA]</scope>
    <source>
        <strain evidence="7 8">DSM 43582</strain>
    </source>
</reference>
<dbReference type="InterPro" id="IPR036390">
    <property type="entry name" value="WH_DNA-bd_sf"/>
</dbReference>
<dbReference type="Pfam" id="PF00126">
    <property type="entry name" value="HTH_1"/>
    <property type="match status" value="1"/>
</dbReference>
<evidence type="ECO:0000313" key="8">
    <source>
        <dbReference type="Proteomes" id="UP000540412"/>
    </source>
</evidence>
<keyword evidence="5" id="KW-0804">Transcription</keyword>
<name>A0A7W9PH55_9NOCA</name>
<protein>
    <submittedName>
        <fullName evidence="7">DNA-binding transcriptional LysR family regulator</fullName>
    </submittedName>
</protein>
<evidence type="ECO:0000256" key="2">
    <source>
        <dbReference type="ARBA" id="ARBA00023015"/>
    </source>
</evidence>
<dbReference type="GO" id="GO:0003700">
    <property type="term" value="F:DNA-binding transcription factor activity"/>
    <property type="evidence" value="ECO:0007669"/>
    <property type="project" value="InterPro"/>
</dbReference>
<dbReference type="SUPFAM" id="SSF46785">
    <property type="entry name" value="Winged helix' DNA-binding domain"/>
    <property type="match status" value="1"/>
</dbReference>
<dbReference type="InterPro" id="IPR000847">
    <property type="entry name" value="LysR_HTH_N"/>
</dbReference>
<dbReference type="AlphaFoldDB" id="A0A7W9PH55"/>
<dbReference type="EMBL" id="JACHIT010000002">
    <property type="protein sequence ID" value="MBB5916106.1"/>
    <property type="molecule type" value="Genomic_DNA"/>
</dbReference>
<dbReference type="InterPro" id="IPR036388">
    <property type="entry name" value="WH-like_DNA-bd_sf"/>
</dbReference>
<evidence type="ECO:0000259" key="6">
    <source>
        <dbReference type="PROSITE" id="PS50931"/>
    </source>
</evidence>
<evidence type="ECO:0000313" key="7">
    <source>
        <dbReference type="EMBL" id="MBB5916106.1"/>
    </source>
</evidence>
<evidence type="ECO:0000256" key="5">
    <source>
        <dbReference type="ARBA" id="ARBA00023163"/>
    </source>
</evidence>
<keyword evidence="3 7" id="KW-0238">DNA-binding</keyword>
<evidence type="ECO:0000256" key="3">
    <source>
        <dbReference type="ARBA" id="ARBA00023125"/>
    </source>
</evidence>
<dbReference type="Proteomes" id="UP000540412">
    <property type="component" value="Unassembled WGS sequence"/>
</dbReference>
<accession>A0A7W9PH55</accession>
<dbReference type="PROSITE" id="PS50931">
    <property type="entry name" value="HTH_LYSR"/>
    <property type="match status" value="1"/>
</dbReference>
<dbReference type="RefSeq" id="WP_040752475.1">
    <property type="nucleotide sequence ID" value="NZ_JACHIT010000002.1"/>
</dbReference>
<comment type="similarity">
    <text evidence="1">Belongs to the LysR transcriptional regulatory family.</text>
</comment>
<feature type="domain" description="HTH lysR-type" evidence="6">
    <location>
        <begin position="1"/>
        <end position="59"/>
    </location>
</feature>
<dbReference type="GO" id="GO:0032993">
    <property type="term" value="C:protein-DNA complex"/>
    <property type="evidence" value="ECO:0007669"/>
    <property type="project" value="TreeGrafter"/>
</dbReference>
<dbReference type="Gene3D" id="3.40.190.10">
    <property type="entry name" value="Periplasmic binding protein-like II"/>
    <property type="match status" value="2"/>
</dbReference>
<keyword evidence="2" id="KW-0805">Transcription regulation</keyword>
<keyword evidence="8" id="KW-1185">Reference proteome</keyword>
<dbReference type="GO" id="GO:0003677">
    <property type="term" value="F:DNA binding"/>
    <property type="evidence" value="ECO:0007669"/>
    <property type="project" value="UniProtKB-KW"/>
</dbReference>
<sequence>MYDIRRLILLRDLAEHTTMRAVSELHGITTSAVSQQLRILEEEVGAVLMRREGRVLRLTHAGRVLVDHTVRVVAALEEAESAVAATDAAVTGVLTLATFRTALPQLALPAAARLRAEYPGLRVRLVTLMPVDSVPAVRQQDVDLAVTYSYSFRVRDLPLGLGSEFLMNDPLVLLAPPALRDPVRQHGLSAVRDADWIAARDGAPSIVSVIFACREAGFAPRIQHRGGSFAAMAEMVDHGLGVTIVPEMSVDDRHRHLIASAITGGLRRVGVTYRQASLERPAVAAAVAALRGVAGDERLAS</sequence>
<dbReference type="SUPFAM" id="SSF53850">
    <property type="entry name" value="Periplasmic binding protein-like II"/>
    <property type="match status" value="1"/>
</dbReference>
<dbReference type="Gene3D" id="1.10.10.10">
    <property type="entry name" value="Winged helix-like DNA-binding domain superfamily/Winged helix DNA-binding domain"/>
    <property type="match status" value="1"/>
</dbReference>
<keyword evidence="4" id="KW-0010">Activator</keyword>
<dbReference type="Pfam" id="PF03466">
    <property type="entry name" value="LysR_substrate"/>
    <property type="match status" value="1"/>
</dbReference>
<evidence type="ECO:0000256" key="4">
    <source>
        <dbReference type="ARBA" id="ARBA00023159"/>
    </source>
</evidence>